<dbReference type="GO" id="GO:0005524">
    <property type="term" value="F:ATP binding"/>
    <property type="evidence" value="ECO:0007669"/>
    <property type="project" value="InterPro"/>
</dbReference>
<evidence type="ECO:0000256" key="1">
    <source>
        <dbReference type="ARBA" id="ARBA00007572"/>
    </source>
</evidence>
<proteinExistence type="inferred from homology"/>
<reference evidence="6 7" key="1">
    <citation type="submission" date="2018-01" db="EMBL/GenBank/DDBJ databases">
        <title>Draft genome sequence of Jishengella sp. NA12.</title>
        <authorList>
            <person name="Sahin N."/>
            <person name="Ay H."/>
            <person name="Saygin H."/>
        </authorList>
    </citation>
    <scope>NUCLEOTIDE SEQUENCE [LARGE SCALE GENOMIC DNA]</scope>
    <source>
        <strain evidence="6 7">NA12</strain>
    </source>
</reference>
<dbReference type="Pfam" id="PF01068">
    <property type="entry name" value="DNA_ligase_A_M"/>
    <property type="match status" value="1"/>
</dbReference>
<accession>A0A2W2F1A8</accession>
<dbReference type="EMBL" id="POTY01000022">
    <property type="protein sequence ID" value="PZG22145.1"/>
    <property type="molecule type" value="Genomic_DNA"/>
</dbReference>
<feature type="region of interest" description="Disordered" evidence="4">
    <location>
        <begin position="1"/>
        <end position="26"/>
    </location>
</feature>
<comment type="similarity">
    <text evidence="1">Belongs to the ATP-dependent DNA ligase family.</text>
</comment>
<dbReference type="PROSITE" id="PS50160">
    <property type="entry name" value="DNA_LIGASE_A3"/>
    <property type="match status" value="1"/>
</dbReference>
<evidence type="ECO:0000256" key="2">
    <source>
        <dbReference type="ARBA" id="ARBA00022598"/>
    </source>
</evidence>
<dbReference type="SUPFAM" id="SSF56091">
    <property type="entry name" value="DNA ligase/mRNA capping enzyme, catalytic domain"/>
    <property type="match status" value="1"/>
</dbReference>
<dbReference type="AlphaFoldDB" id="A0A2W2F1A8"/>
<dbReference type="InterPro" id="IPR050191">
    <property type="entry name" value="ATP-dep_DNA_ligase"/>
</dbReference>
<dbReference type="Gene3D" id="2.40.50.140">
    <property type="entry name" value="Nucleic acid-binding proteins"/>
    <property type="match status" value="1"/>
</dbReference>
<dbReference type="GO" id="GO:0006281">
    <property type="term" value="P:DNA repair"/>
    <property type="evidence" value="ECO:0007669"/>
    <property type="project" value="InterPro"/>
</dbReference>
<organism evidence="6 7">
    <name type="scientific">Micromonospora craterilacus</name>
    <dbReference type="NCBI Taxonomy" id="1655439"/>
    <lineage>
        <taxon>Bacteria</taxon>
        <taxon>Bacillati</taxon>
        <taxon>Actinomycetota</taxon>
        <taxon>Actinomycetes</taxon>
        <taxon>Micromonosporales</taxon>
        <taxon>Micromonosporaceae</taxon>
        <taxon>Micromonospora</taxon>
    </lineage>
</organism>
<dbReference type="Gene3D" id="3.30.470.30">
    <property type="entry name" value="DNA ligase/mRNA capping enzyme"/>
    <property type="match status" value="1"/>
</dbReference>
<comment type="catalytic activity">
    <reaction evidence="3">
        <text>ATP + (deoxyribonucleotide)n-3'-hydroxyl + 5'-phospho-(deoxyribonucleotide)m = (deoxyribonucleotide)n+m + AMP + diphosphate.</text>
        <dbReference type="EC" id="6.5.1.1"/>
    </reaction>
</comment>
<dbReference type="GO" id="GO:0003910">
    <property type="term" value="F:DNA ligase (ATP) activity"/>
    <property type="evidence" value="ECO:0007669"/>
    <property type="project" value="UniProtKB-EC"/>
</dbReference>
<keyword evidence="7" id="KW-1185">Reference proteome</keyword>
<keyword evidence="2 6" id="KW-0436">Ligase</keyword>
<dbReference type="GO" id="GO:0006310">
    <property type="term" value="P:DNA recombination"/>
    <property type="evidence" value="ECO:0007669"/>
    <property type="project" value="InterPro"/>
</dbReference>
<feature type="domain" description="ATP-dependent DNA ligase family profile" evidence="5">
    <location>
        <begin position="107"/>
        <end position="232"/>
    </location>
</feature>
<protein>
    <submittedName>
        <fullName evidence="6">ATP-dependent DNA ligase</fullName>
    </submittedName>
</protein>
<dbReference type="Proteomes" id="UP000248924">
    <property type="component" value="Unassembled WGS sequence"/>
</dbReference>
<dbReference type="OrthoDB" id="9770771at2"/>
<evidence type="ECO:0000256" key="4">
    <source>
        <dbReference type="SAM" id="MobiDB-lite"/>
    </source>
</evidence>
<evidence type="ECO:0000259" key="5">
    <source>
        <dbReference type="PROSITE" id="PS50160"/>
    </source>
</evidence>
<comment type="caution">
    <text evidence="6">The sequence shown here is derived from an EMBL/GenBank/DDBJ whole genome shotgun (WGS) entry which is preliminary data.</text>
</comment>
<evidence type="ECO:0000256" key="3">
    <source>
        <dbReference type="ARBA" id="ARBA00034003"/>
    </source>
</evidence>
<sequence>MLRPPIEPMRARPTTHLPGLGRPGAAAEPKWDGWRGTAFVDAKDVFLQSRAGRPLHPYFPDVCRHLAMTLPPGTVVDGELVAWESGRGRTSFGLLQRRVTAGRRLVEEIRRHPAHLVIFDLLQEAGVEVLRLPLAARRARLARLLTDGPAELPLCPQTIDTGLALTWYDHGADAGIEGLVVKALAGTYRLGRADWIKIKKRISAEAVVGGVIGRLTDPIALLLGRFDHRDGRLRYVGRTVPLSTAQRRELGALLPVIAWRGPHQRHPWPQPLPAGWLGQFNRPPPIDYIAVEPVMVVEVSADIAWEHGRWRHPVGLLRVRLDLETADVGGWMAG</sequence>
<dbReference type="PANTHER" id="PTHR45674">
    <property type="entry name" value="DNA LIGASE 1/3 FAMILY MEMBER"/>
    <property type="match status" value="1"/>
</dbReference>
<dbReference type="InterPro" id="IPR012340">
    <property type="entry name" value="NA-bd_OB-fold"/>
</dbReference>
<gene>
    <name evidence="6" type="ORF">C1I95_06035</name>
</gene>
<name>A0A2W2F1A8_9ACTN</name>
<evidence type="ECO:0000313" key="6">
    <source>
        <dbReference type="EMBL" id="PZG22145.1"/>
    </source>
</evidence>
<evidence type="ECO:0000313" key="7">
    <source>
        <dbReference type="Proteomes" id="UP000248924"/>
    </source>
</evidence>
<dbReference type="InterPro" id="IPR012310">
    <property type="entry name" value="DNA_ligase_ATP-dep_cent"/>
</dbReference>
<dbReference type="PANTHER" id="PTHR45674:SF4">
    <property type="entry name" value="DNA LIGASE 1"/>
    <property type="match status" value="1"/>
</dbReference>